<feature type="transmembrane region" description="Helical" evidence="5">
    <location>
        <begin position="360"/>
        <end position="388"/>
    </location>
</feature>
<feature type="domain" description="O-antigen ligase-related" evidence="6">
    <location>
        <begin position="198"/>
        <end position="337"/>
    </location>
</feature>
<evidence type="ECO:0000256" key="3">
    <source>
        <dbReference type="ARBA" id="ARBA00022989"/>
    </source>
</evidence>
<reference evidence="8" key="1">
    <citation type="submission" date="2016-10" db="EMBL/GenBank/DDBJ databases">
        <authorList>
            <person name="Varghese N."/>
            <person name="Submissions S."/>
        </authorList>
    </citation>
    <scope>NUCLEOTIDE SEQUENCE [LARGE SCALE GENOMIC DNA]</scope>
    <source>
        <strain evidence="8">CGMCC 1.3703</strain>
    </source>
</reference>
<dbReference type="PANTHER" id="PTHR37422">
    <property type="entry name" value="TEICHURONIC ACID BIOSYNTHESIS PROTEIN TUAE"/>
    <property type="match status" value="1"/>
</dbReference>
<dbReference type="EMBL" id="FNIZ01000003">
    <property type="protein sequence ID" value="SDO15093.1"/>
    <property type="molecule type" value="Genomic_DNA"/>
</dbReference>
<dbReference type="RefSeq" id="WP_089651206.1">
    <property type="nucleotide sequence ID" value="NZ_FNIZ01000003.1"/>
</dbReference>
<dbReference type="InterPro" id="IPR051533">
    <property type="entry name" value="WaaL-like"/>
</dbReference>
<feature type="transmembrane region" description="Helical" evidence="5">
    <location>
        <begin position="199"/>
        <end position="225"/>
    </location>
</feature>
<feature type="transmembrane region" description="Helical" evidence="5">
    <location>
        <begin position="237"/>
        <end position="258"/>
    </location>
</feature>
<dbReference type="PANTHER" id="PTHR37422:SF17">
    <property type="entry name" value="O-ANTIGEN LIGASE"/>
    <property type="match status" value="1"/>
</dbReference>
<keyword evidence="3 5" id="KW-1133">Transmembrane helix</keyword>
<feature type="transmembrane region" description="Helical" evidence="5">
    <location>
        <begin position="118"/>
        <end position="136"/>
    </location>
</feature>
<name>A0A1H0H7I8_HALAD</name>
<organism evidence="7 8">
    <name type="scientific">Halobacillus aidingensis</name>
    <dbReference type="NCBI Taxonomy" id="240303"/>
    <lineage>
        <taxon>Bacteria</taxon>
        <taxon>Bacillati</taxon>
        <taxon>Bacillota</taxon>
        <taxon>Bacilli</taxon>
        <taxon>Bacillales</taxon>
        <taxon>Bacillaceae</taxon>
        <taxon>Halobacillus</taxon>
    </lineage>
</organism>
<keyword evidence="8" id="KW-1185">Reference proteome</keyword>
<protein>
    <submittedName>
        <fullName evidence="7">O-antigen ligase</fullName>
    </submittedName>
</protein>
<dbReference type="Pfam" id="PF04932">
    <property type="entry name" value="Wzy_C"/>
    <property type="match status" value="1"/>
</dbReference>
<dbReference type="GO" id="GO:0016020">
    <property type="term" value="C:membrane"/>
    <property type="evidence" value="ECO:0007669"/>
    <property type="project" value="UniProtKB-SubCell"/>
</dbReference>
<feature type="transmembrane region" description="Helical" evidence="5">
    <location>
        <begin position="165"/>
        <end position="187"/>
    </location>
</feature>
<dbReference type="AlphaFoldDB" id="A0A1H0H7I8"/>
<dbReference type="Proteomes" id="UP000198860">
    <property type="component" value="Unassembled WGS sequence"/>
</dbReference>
<dbReference type="STRING" id="240303.SAMN05421677_10380"/>
<feature type="transmembrane region" description="Helical" evidence="5">
    <location>
        <begin position="329"/>
        <end position="348"/>
    </location>
</feature>
<keyword evidence="2 5" id="KW-0812">Transmembrane</keyword>
<feature type="transmembrane region" description="Helical" evidence="5">
    <location>
        <begin position="38"/>
        <end position="56"/>
    </location>
</feature>
<evidence type="ECO:0000259" key="6">
    <source>
        <dbReference type="Pfam" id="PF04932"/>
    </source>
</evidence>
<evidence type="ECO:0000256" key="5">
    <source>
        <dbReference type="SAM" id="Phobius"/>
    </source>
</evidence>
<feature type="transmembrane region" description="Helical" evidence="5">
    <location>
        <begin position="88"/>
        <end position="106"/>
    </location>
</feature>
<accession>A0A1H0H7I8</accession>
<dbReference type="OrthoDB" id="104748at2"/>
<evidence type="ECO:0000313" key="8">
    <source>
        <dbReference type="Proteomes" id="UP000198860"/>
    </source>
</evidence>
<evidence type="ECO:0000256" key="4">
    <source>
        <dbReference type="ARBA" id="ARBA00023136"/>
    </source>
</evidence>
<evidence type="ECO:0000256" key="2">
    <source>
        <dbReference type="ARBA" id="ARBA00022692"/>
    </source>
</evidence>
<keyword evidence="4 5" id="KW-0472">Membrane</keyword>
<sequence length="413" mass="47634">MDLQKPTDHKRNWTVFFLFLLITLANYGVHIGFSLKPYMIFSLLYFVIMIGQFRFYHLQLYEVAMLAFYLIYSFTGAFSLYPASSIRIMAGAFIYLSCYMVMKSILEGVHQSIIDKSIGYVGLIFNTASLLLYVIGLKSVDYFFDTEGIRISQFGLMIDRNYPRLIGLLQDPNFFVFYNTVFFAYYLCNSKGWLNKAGLILCITTNILTFSRGGLLVMLVLFVLYGMINHPFKQLKMTMGVILSVTFACYIAIVYLRFDLFSILESRMNDFTSDGGSGRIELWGRAWEYFTTHKIVGIGAFNFAEYNSFEYGDNLSVHNTFLDILSESGLFGIFFYLLFLLLVVYQLYQSKIHKHKPYLFLTIIGMVLQMGFLSVIINDIFFTVLAILSTYLNRYKRKAQESTPSVTTVQKVS</sequence>
<feature type="transmembrane region" description="Helical" evidence="5">
    <location>
        <begin position="12"/>
        <end position="32"/>
    </location>
</feature>
<keyword evidence="7" id="KW-0436">Ligase</keyword>
<dbReference type="InterPro" id="IPR007016">
    <property type="entry name" value="O-antigen_ligase-rel_domated"/>
</dbReference>
<gene>
    <name evidence="7" type="ORF">SAMN05421677_10380</name>
</gene>
<feature type="transmembrane region" description="Helical" evidence="5">
    <location>
        <begin position="63"/>
        <end position="82"/>
    </location>
</feature>
<proteinExistence type="predicted"/>
<evidence type="ECO:0000313" key="7">
    <source>
        <dbReference type="EMBL" id="SDO15093.1"/>
    </source>
</evidence>
<evidence type="ECO:0000256" key="1">
    <source>
        <dbReference type="ARBA" id="ARBA00004141"/>
    </source>
</evidence>
<dbReference type="GO" id="GO:0016874">
    <property type="term" value="F:ligase activity"/>
    <property type="evidence" value="ECO:0007669"/>
    <property type="project" value="UniProtKB-KW"/>
</dbReference>
<comment type="subcellular location">
    <subcellularLocation>
        <location evidence="1">Membrane</location>
        <topology evidence="1">Multi-pass membrane protein</topology>
    </subcellularLocation>
</comment>